<dbReference type="STRING" id="6184.A0A430Q4Z9"/>
<keyword evidence="6" id="KW-1185">Reference proteome</keyword>
<evidence type="ECO:0000256" key="4">
    <source>
        <dbReference type="ARBA" id="ARBA00023273"/>
    </source>
</evidence>
<comment type="subcellular location">
    <subcellularLocation>
        <location evidence="1">Cell projection</location>
        <location evidence="1">Cilium</location>
        <location evidence="1">Flagellum</location>
    </subcellularLocation>
</comment>
<sequence>GEIIFSDGLKYTEGAHYVDEFDRRFYTEICSGIKPAGKTLGVIKFFEYGWEWLCFIPVINTFLYFAGRSQIVDKEPRTQIPDGCYDTGDGFYNPLTRVVTDHNGCFLRNADHEEHTWIVAKCRKAWDEHVGATYDSETIKRGVKPY</sequence>
<evidence type="ECO:0000256" key="3">
    <source>
        <dbReference type="ARBA" id="ARBA00023069"/>
    </source>
</evidence>
<keyword evidence="3" id="KW-0969">Cilium</keyword>
<dbReference type="EMBL" id="QMKO01002700">
    <property type="protein sequence ID" value="RTG82779.1"/>
    <property type="molecule type" value="Genomic_DNA"/>
</dbReference>
<dbReference type="InterPro" id="IPR042814">
    <property type="entry name" value="Morn5"/>
</dbReference>
<comment type="caution">
    <text evidence="5">The sequence shown here is derived from an EMBL/GenBank/DDBJ whole genome shotgun (WGS) entry which is preliminary data.</text>
</comment>
<evidence type="ECO:0000256" key="1">
    <source>
        <dbReference type="ARBA" id="ARBA00004230"/>
    </source>
</evidence>
<dbReference type="PANTHER" id="PTHR46437">
    <property type="entry name" value="MORN REPEAT-CONTAINING PROTEIN 5"/>
    <property type="match status" value="1"/>
</dbReference>
<dbReference type="Proteomes" id="UP000290809">
    <property type="component" value="Unassembled WGS sequence"/>
</dbReference>
<accession>A0A430Q4Z9</accession>
<keyword evidence="4" id="KW-0966">Cell projection</keyword>
<gene>
    <name evidence="5" type="ORF">DC041_0012404</name>
</gene>
<dbReference type="GO" id="GO:0031514">
    <property type="term" value="C:motile cilium"/>
    <property type="evidence" value="ECO:0007669"/>
    <property type="project" value="UniProtKB-SubCell"/>
</dbReference>
<organism evidence="5 6">
    <name type="scientific">Schistosoma bovis</name>
    <name type="common">Blood fluke</name>
    <dbReference type="NCBI Taxonomy" id="6184"/>
    <lineage>
        <taxon>Eukaryota</taxon>
        <taxon>Metazoa</taxon>
        <taxon>Spiralia</taxon>
        <taxon>Lophotrochozoa</taxon>
        <taxon>Platyhelminthes</taxon>
        <taxon>Trematoda</taxon>
        <taxon>Digenea</taxon>
        <taxon>Strigeidida</taxon>
        <taxon>Schistosomatoidea</taxon>
        <taxon>Schistosomatidae</taxon>
        <taxon>Schistosoma</taxon>
    </lineage>
</organism>
<feature type="non-terminal residue" evidence="5">
    <location>
        <position position="1"/>
    </location>
</feature>
<name>A0A430Q4Z9_SCHBO</name>
<dbReference type="AlphaFoldDB" id="A0A430Q4Z9"/>
<evidence type="ECO:0000313" key="5">
    <source>
        <dbReference type="EMBL" id="RTG82779.1"/>
    </source>
</evidence>
<reference evidence="5 6" key="1">
    <citation type="journal article" date="2019" name="PLoS Pathog.">
        <title>Genome sequence of the bovine parasite Schistosoma bovis Tanzania.</title>
        <authorList>
            <person name="Oey H."/>
            <person name="Zakrzewski M."/>
            <person name="Gobert G."/>
            <person name="Gravermann K."/>
            <person name="Stoye J."/>
            <person name="Jones M."/>
            <person name="Mcmanus D."/>
            <person name="Krause L."/>
        </authorList>
    </citation>
    <scope>NUCLEOTIDE SEQUENCE [LARGE SCALE GENOMIC DNA]</scope>
    <source>
        <strain evidence="5 6">TAN1997</strain>
    </source>
</reference>
<dbReference type="PANTHER" id="PTHR46437:SF1">
    <property type="entry name" value="MORN REPEAT-CONTAINING PROTEIN 5"/>
    <property type="match status" value="1"/>
</dbReference>
<evidence type="ECO:0000256" key="2">
    <source>
        <dbReference type="ARBA" id="ARBA00022846"/>
    </source>
</evidence>
<evidence type="ECO:0000313" key="6">
    <source>
        <dbReference type="Proteomes" id="UP000290809"/>
    </source>
</evidence>
<protein>
    <submittedName>
        <fullName evidence="5">Uncharacterized protein</fullName>
    </submittedName>
</protein>
<proteinExistence type="predicted"/>
<keyword evidence="2" id="KW-0282">Flagellum</keyword>